<keyword evidence="4" id="KW-1185">Reference proteome</keyword>
<proteinExistence type="predicted"/>
<evidence type="ECO:0008006" key="5">
    <source>
        <dbReference type="Google" id="ProtNLM"/>
    </source>
</evidence>
<feature type="region of interest" description="Disordered" evidence="1">
    <location>
        <begin position="1"/>
        <end position="32"/>
    </location>
</feature>
<feature type="transmembrane region" description="Helical" evidence="2">
    <location>
        <begin position="122"/>
        <end position="139"/>
    </location>
</feature>
<dbReference type="OrthoDB" id="4424518at2"/>
<gene>
    <name evidence="3" type="ORF">ELQ94_01420</name>
</gene>
<evidence type="ECO:0000256" key="2">
    <source>
        <dbReference type="SAM" id="Phobius"/>
    </source>
</evidence>
<feature type="transmembrane region" description="Helical" evidence="2">
    <location>
        <begin position="145"/>
        <end position="162"/>
    </location>
</feature>
<feature type="transmembrane region" description="Helical" evidence="2">
    <location>
        <begin position="169"/>
        <end position="192"/>
    </location>
</feature>
<evidence type="ECO:0000256" key="1">
    <source>
        <dbReference type="SAM" id="MobiDB-lite"/>
    </source>
</evidence>
<feature type="compositionally biased region" description="Pro residues" evidence="1">
    <location>
        <begin position="85"/>
        <end position="100"/>
    </location>
</feature>
<keyword evidence="2" id="KW-0812">Transmembrane</keyword>
<dbReference type="Proteomes" id="UP000274909">
    <property type="component" value="Unassembled WGS sequence"/>
</dbReference>
<evidence type="ECO:0000313" key="4">
    <source>
        <dbReference type="Proteomes" id="UP000274909"/>
    </source>
</evidence>
<dbReference type="EMBL" id="RZGZ01000001">
    <property type="protein sequence ID" value="RUR03241.1"/>
    <property type="molecule type" value="Genomic_DNA"/>
</dbReference>
<keyword evidence="2" id="KW-0472">Membrane</keyword>
<evidence type="ECO:0000313" key="3">
    <source>
        <dbReference type="EMBL" id="RUR03241.1"/>
    </source>
</evidence>
<comment type="caution">
    <text evidence="3">The sequence shown here is derived from an EMBL/GenBank/DDBJ whole genome shotgun (WGS) entry which is preliminary data.</text>
</comment>
<feature type="region of interest" description="Disordered" evidence="1">
    <location>
        <begin position="75"/>
        <end position="116"/>
    </location>
</feature>
<feature type="compositionally biased region" description="Polar residues" evidence="1">
    <location>
        <begin position="16"/>
        <end position="32"/>
    </location>
</feature>
<reference evidence="3 4" key="1">
    <citation type="submission" date="2018-12" db="EMBL/GenBank/DDBJ databases">
        <authorList>
            <person name="Li F."/>
        </authorList>
    </citation>
    <scope>NUCLEOTIDE SEQUENCE [LARGE SCALE GENOMIC DNA]</scope>
    <source>
        <strain evidence="3 4">EGI 6500705</strain>
    </source>
</reference>
<sequence>MPATDPTAVVPLAASDASSPTVPAANTNASTRTGAGFAPILPPAAPISPAPTSSWATWGAYPAVAAPSAHIAPPRVAPTHLAPPHLAPPHLAPPHLPPLQPASARPASPFDATDRPGPARSLGVASLVLGGFAALGAALPVVNLASAAFAATGAGLGIAALFQLSRSRGVALAGAIVSVVALTASVALATVYTGVASTAANGLFGGVASIPAIVDEYEDETIGTTDPNGPTGTVGDPIPLGETIVVTRNGETRWEITLTEATYDAEEEVLRGNGASDVIQDLTGDPAQYAYVSAEITYLGEDVANLYEEVYVCFSTVDETFYCTGEVMAIAPGTDLAMTDEIDSGETVEGNFLVAIPAAAEDDGHWVVAGEWTDFLHVTTS</sequence>
<protein>
    <recommendedName>
        <fullName evidence="5">DUF4190 domain-containing protein</fullName>
    </recommendedName>
</protein>
<dbReference type="AlphaFoldDB" id="A0A3S0VIE3"/>
<name>A0A3S0VIE3_9MICO</name>
<keyword evidence="2" id="KW-1133">Transmembrane helix</keyword>
<dbReference type="RefSeq" id="WP_127046440.1">
    <property type="nucleotide sequence ID" value="NZ_RZGZ01000001.1"/>
</dbReference>
<accession>A0A3S0VIE3</accession>
<organism evidence="3 4">
    <name type="scientific">Labedella endophytica</name>
    <dbReference type="NCBI Taxonomy" id="1523160"/>
    <lineage>
        <taxon>Bacteria</taxon>
        <taxon>Bacillati</taxon>
        <taxon>Actinomycetota</taxon>
        <taxon>Actinomycetes</taxon>
        <taxon>Micrococcales</taxon>
        <taxon>Microbacteriaceae</taxon>
        <taxon>Labedella</taxon>
    </lineage>
</organism>